<reference evidence="2 3" key="1">
    <citation type="submission" date="2020-08" db="EMBL/GenBank/DDBJ databases">
        <title>Sequencing the genomes of 1000 actinobacteria strains.</title>
        <authorList>
            <person name="Klenk H.-P."/>
        </authorList>
    </citation>
    <scope>NUCLEOTIDE SEQUENCE [LARGE SCALE GENOMIC DNA]</scope>
    <source>
        <strain evidence="2 3">DSM 46659</strain>
    </source>
</reference>
<feature type="region of interest" description="Disordered" evidence="1">
    <location>
        <begin position="62"/>
        <end position="83"/>
    </location>
</feature>
<keyword evidence="3" id="KW-1185">Reference proteome</keyword>
<dbReference type="RefSeq" id="WP_184075877.1">
    <property type="nucleotide sequence ID" value="NZ_JACHDS010000001.1"/>
</dbReference>
<feature type="compositionally biased region" description="Basic and acidic residues" evidence="1">
    <location>
        <begin position="20"/>
        <end position="33"/>
    </location>
</feature>
<feature type="region of interest" description="Disordered" evidence="1">
    <location>
        <begin position="20"/>
        <end position="48"/>
    </location>
</feature>
<feature type="compositionally biased region" description="Basic and acidic residues" evidence="1">
    <location>
        <begin position="63"/>
        <end position="75"/>
    </location>
</feature>
<dbReference type="AlphaFoldDB" id="A0A7X0D715"/>
<comment type="caution">
    <text evidence="2">The sequence shown here is derived from an EMBL/GenBank/DDBJ whole genome shotgun (WGS) entry which is preliminary data.</text>
</comment>
<gene>
    <name evidence="2" type="ORF">HNR23_002654</name>
</gene>
<name>A0A7X0D715_9ACTN</name>
<dbReference type="EMBL" id="JACHDS010000001">
    <property type="protein sequence ID" value="MBB6172594.1"/>
    <property type="molecule type" value="Genomic_DNA"/>
</dbReference>
<dbReference type="Proteomes" id="UP000546642">
    <property type="component" value="Unassembled WGS sequence"/>
</dbReference>
<evidence type="ECO:0000313" key="3">
    <source>
        <dbReference type="Proteomes" id="UP000546642"/>
    </source>
</evidence>
<accession>A0A7X0D715</accession>
<evidence type="ECO:0000256" key="1">
    <source>
        <dbReference type="SAM" id="MobiDB-lite"/>
    </source>
</evidence>
<protein>
    <submittedName>
        <fullName evidence="2">Uncharacterized protein</fullName>
    </submittedName>
</protein>
<organism evidence="2 3">
    <name type="scientific">Nocardiopsis mwathae</name>
    <dbReference type="NCBI Taxonomy" id="1472723"/>
    <lineage>
        <taxon>Bacteria</taxon>
        <taxon>Bacillati</taxon>
        <taxon>Actinomycetota</taxon>
        <taxon>Actinomycetes</taxon>
        <taxon>Streptosporangiales</taxon>
        <taxon>Nocardiopsidaceae</taxon>
        <taxon>Nocardiopsis</taxon>
    </lineage>
</organism>
<evidence type="ECO:0000313" key="2">
    <source>
        <dbReference type="EMBL" id="MBB6172594.1"/>
    </source>
</evidence>
<sequence>MIHPDIVHEIARQRAIEQERHLHRRTAADRAASETHPSPATPRPTLPTRLARWLGRTGAAESWQRHLAADTRRQGVSDGWSSS</sequence>
<proteinExistence type="predicted"/>